<evidence type="ECO:0000256" key="2">
    <source>
        <dbReference type="ARBA" id="ARBA00023239"/>
    </source>
</evidence>
<gene>
    <name evidence="3" type="ORF">DPQ25_06735</name>
</gene>
<evidence type="ECO:0000256" key="1">
    <source>
        <dbReference type="ARBA" id="ARBA00009174"/>
    </source>
</evidence>
<organism evidence="3 4">
    <name type="scientific">Hydrogeniiclostridium mannosilyticum</name>
    <dbReference type="NCBI Taxonomy" id="2764322"/>
    <lineage>
        <taxon>Bacteria</taxon>
        <taxon>Bacillati</taxon>
        <taxon>Bacillota</taxon>
        <taxon>Clostridia</taxon>
        <taxon>Eubacteriales</taxon>
        <taxon>Acutalibacteraceae</taxon>
        <taxon>Hydrogeniiclostridium</taxon>
    </lineage>
</organism>
<dbReference type="InterPro" id="IPR013114">
    <property type="entry name" value="FabA_FabZ"/>
</dbReference>
<dbReference type="AlphaFoldDB" id="A0A328UFI3"/>
<evidence type="ECO:0000313" key="3">
    <source>
        <dbReference type="EMBL" id="RAQ29180.1"/>
    </source>
</evidence>
<keyword evidence="4" id="KW-1185">Reference proteome</keyword>
<dbReference type="GO" id="GO:0016829">
    <property type="term" value="F:lyase activity"/>
    <property type="evidence" value="ECO:0007669"/>
    <property type="project" value="UniProtKB-KW"/>
</dbReference>
<dbReference type="InterPro" id="IPR029069">
    <property type="entry name" value="HotDog_dom_sf"/>
</dbReference>
<proteinExistence type="inferred from homology"/>
<dbReference type="CDD" id="cd01288">
    <property type="entry name" value="FabZ"/>
    <property type="match status" value="1"/>
</dbReference>
<dbReference type="SUPFAM" id="SSF54637">
    <property type="entry name" value="Thioesterase/thiol ester dehydrase-isomerase"/>
    <property type="match status" value="1"/>
</dbReference>
<dbReference type="Proteomes" id="UP000249377">
    <property type="component" value="Unassembled WGS sequence"/>
</dbReference>
<comment type="caution">
    <text evidence="3">The sequence shown here is derived from an EMBL/GenBank/DDBJ whole genome shotgun (WGS) entry which is preliminary data.</text>
</comment>
<protein>
    <submittedName>
        <fullName evidence="3">Beta-hydroxyacyl-ACP dehydratase</fullName>
    </submittedName>
</protein>
<dbReference type="NCBIfam" id="NF000582">
    <property type="entry name" value="PRK00006.1"/>
    <property type="match status" value="1"/>
</dbReference>
<name>A0A328UFI3_9FIRM</name>
<comment type="similarity">
    <text evidence="1">Belongs to the thioester dehydratase family. FabZ subfamily.</text>
</comment>
<dbReference type="EMBL" id="QLYR01000003">
    <property type="protein sequence ID" value="RAQ29180.1"/>
    <property type="molecule type" value="Genomic_DNA"/>
</dbReference>
<evidence type="ECO:0000313" key="4">
    <source>
        <dbReference type="Proteomes" id="UP000249377"/>
    </source>
</evidence>
<reference evidence="3 4" key="1">
    <citation type="submission" date="2018-06" db="EMBL/GenBank/DDBJ databases">
        <title>Noncontiguous genome sequence of Ruminococcaceae bacterium ASD2818.</title>
        <authorList>
            <person name="Chaplin A.V."/>
            <person name="Sokolova S.R."/>
            <person name="Kochetkova T.O."/>
            <person name="Goltsov A.Y."/>
            <person name="Trofimov D.Y."/>
            <person name="Efimov B.A."/>
        </authorList>
    </citation>
    <scope>NUCLEOTIDE SEQUENCE [LARGE SCALE GENOMIC DNA]</scope>
    <source>
        <strain evidence="3 4">ASD2818</strain>
    </source>
</reference>
<dbReference type="PANTHER" id="PTHR30272:SF1">
    <property type="entry name" value="3-HYDROXYACYL-[ACYL-CARRIER-PROTEIN] DEHYDRATASE"/>
    <property type="match status" value="1"/>
</dbReference>
<dbReference type="Pfam" id="PF07977">
    <property type="entry name" value="FabA"/>
    <property type="match status" value="1"/>
</dbReference>
<dbReference type="RefSeq" id="WP_112332411.1">
    <property type="nucleotide sequence ID" value="NZ_QLYR01000003.1"/>
</dbReference>
<dbReference type="Gene3D" id="3.10.129.10">
    <property type="entry name" value="Hotdog Thioesterase"/>
    <property type="match status" value="1"/>
</dbReference>
<sequence>MNREELKNILPHREPMLLVDDAEIIGADEAIGHYTVKGDEWFLQGHFPGNPVVPGIVLCEMIGQASCVLLADAVKGKTPYFTGLDKVKFRHTVRPGDCLEIKCKLVGSRHHFYFVQGKANVDDKVAVSAEMSFTLMDAQP</sequence>
<keyword evidence="2" id="KW-0456">Lyase</keyword>
<dbReference type="PANTHER" id="PTHR30272">
    <property type="entry name" value="3-HYDROXYACYL-[ACYL-CARRIER-PROTEIN] DEHYDRATASE"/>
    <property type="match status" value="1"/>
</dbReference>
<accession>A0A328UFI3</accession>